<keyword evidence="2" id="KW-0863">Zinc-finger</keyword>
<dbReference type="SUPFAM" id="SSF63748">
    <property type="entry name" value="Tudor/PWWP/MBT"/>
    <property type="match status" value="1"/>
</dbReference>
<reference evidence="8" key="1">
    <citation type="submission" date="2025-08" db="UniProtKB">
        <authorList>
            <consortium name="RefSeq"/>
        </authorList>
    </citation>
    <scope>IDENTIFICATION</scope>
</reference>
<dbReference type="InterPro" id="IPR011124">
    <property type="entry name" value="Znf_CW"/>
</dbReference>
<protein>
    <submittedName>
        <fullName evidence="8">Zinc finger CW-type PWWP domain protein 1-like</fullName>
    </submittedName>
</protein>
<evidence type="ECO:0000256" key="1">
    <source>
        <dbReference type="ARBA" id="ARBA00022723"/>
    </source>
</evidence>
<feature type="region of interest" description="Disordered" evidence="4">
    <location>
        <begin position="233"/>
        <end position="290"/>
    </location>
</feature>
<dbReference type="SMART" id="SM00293">
    <property type="entry name" value="PWWP"/>
    <property type="match status" value="1"/>
</dbReference>
<accession>A0A6J2VF95</accession>
<name>A0A6J2VF95_CHACN</name>
<dbReference type="AlphaFoldDB" id="A0A6J2VF95"/>
<dbReference type="PROSITE" id="PS51050">
    <property type="entry name" value="ZF_CW"/>
    <property type="match status" value="1"/>
</dbReference>
<evidence type="ECO:0000259" key="5">
    <source>
        <dbReference type="PROSITE" id="PS50812"/>
    </source>
</evidence>
<dbReference type="Pfam" id="PF07496">
    <property type="entry name" value="zf-CW"/>
    <property type="match status" value="1"/>
</dbReference>
<dbReference type="Gene3D" id="2.30.30.140">
    <property type="match status" value="1"/>
</dbReference>
<dbReference type="InParanoid" id="A0A6J2VF95"/>
<keyword evidence="7" id="KW-1185">Reference proteome</keyword>
<dbReference type="Gene3D" id="3.30.40.100">
    <property type="match status" value="1"/>
</dbReference>
<evidence type="ECO:0000256" key="4">
    <source>
        <dbReference type="SAM" id="MobiDB-lite"/>
    </source>
</evidence>
<feature type="compositionally biased region" description="Basic and acidic residues" evidence="4">
    <location>
        <begin position="271"/>
        <end position="280"/>
    </location>
</feature>
<feature type="domain" description="CW-type" evidence="6">
    <location>
        <begin position="47"/>
        <end position="101"/>
    </location>
</feature>
<dbReference type="Proteomes" id="UP000504632">
    <property type="component" value="Chromosome 5"/>
</dbReference>
<feature type="compositionally biased region" description="Acidic residues" evidence="4">
    <location>
        <begin position="233"/>
        <end position="248"/>
    </location>
</feature>
<dbReference type="GO" id="GO:0008270">
    <property type="term" value="F:zinc ion binding"/>
    <property type="evidence" value="ECO:0007669"/>
    <property type="project" value="UniProtKB-KW"/>
</dbReference>
<evidence type="ECO:0000256" key="2">
    <source>
        <dbReference type="ARBA" id="ARBA00022771"/>
    </source>
</evidence>
<gene>
    <name evidence="8" type="primary">LOC115812475</name>
</gene>
<sequence length="364" mass="41256">MFAPPVTRPCHAEVQKFTLGQGGEKTKLTESEEGREEVFKPAKVGKSVDDVLWVQCSRAVCGKWRQLKDNEDPSALHLDWTCDKNTDPEYSSCSAPEERYCTSLEETFFCKLVPGSLVWAQQNGYPWWPAMVERDPDSNEYLLFKKETDQTPYKCHVTYLGTPVSRAWVLYNRVKDYAGLTEETLLNTVKQERLKKSLKESICMARQAVELSLKRRLARFGFWARHVSDRESSDEDSSIAAEENEDQTVPESIVEMSPDLTPASRDEDGESVEKKIRRGQDGGQPGEGKSADRCAFVYTADYEPASPLKNELCDYPLSPLPSVQSRYGYSAGRIVLPVKSRNHHCDEELLIHSATQGRARIRMV</sequence>
<proteinExistence type="predicted"/>
<dbReference type="InterPro" id="IPR000313">
    <property type="entry name" value="PWWP_dom"/>
</dbReference>
<organism evidence="7 8">
    <name type="scientific">Chanos chanos</name>
    <name type="common">Milkfish</name>
    <name type="synonym">Mugil chanos</name>
    <dbReference type="NCBI Taxonomy" id="29144"/>
    <lineage>
        <taxon>Eukaryota</taxon>
        <taxon>Metazoa</taxon>
        <taxon>Chordata</taxon>
        <taxon>Craniata</taxon>
        <taxon>Vertebrata</taxon>
        <taxon>Euteleostomi</taxon>
        <taxon>Actinopterygii</taxon>
        <taxon>Neopterygii</taxon>
        <taxon>Teleostei</taxon>
        <taxon>Ostariophysi</taxon>
        <taxon>Gonorynchiformes</taxon>
        <taxon>Chanidae</taxon>
        <taxon>Chanos</taxon>
    </lineage>
</organism>
<dbReference type="CDD" id="cd20145">
    <property type="entry name" value="PWWP_ZCWPW1"/>
    <property type="match status" value="1"/>
</dbReference>
<evidence type="ECO:0000313" key="8">
    <source>
        <dbReference type="RefSeq" id="XP_030630814.1"/>
    </source>
</evidence>
<dbReference type="InterPro" id="IPR042778">
    <property type="entry name" value="ZCWPW1/ZCWPW2"/>
</dbReference>
<dbReference type="OrthoDB" id="5964980at2759"/>
<evidence type="ECO:0000259" key="6">
    <source>
        <dbReference type="PROSITE" id="PS51050"/>
    </source>
</evidence>
<evidence type="ECO:0000256" key="3">
    <source>
        <dbReference type="ARBA" id="ARBA00022833"/>
    </source>
</evidence>
<dbReference type="Pfam" id="PF00855">
    <property type="entry name" value="PWWP"/>
    <property type="match status" value="1"/>
</dbReference>
<dbReference type="PROSITE" id="PS50812">
    <property type="entry name" value="PWWP"/>
    <property type="match status" value="1"/>
</dbReference>
<dbReference type="PANTHER" id="PTHR15999:SF2">
    <property type="entry name" value="ZINC FINGER CW-TYPE PWWP DOMAIN PROTEIN 1"/>
    <property type="match status" value="1"/>
</dbReference>
<keyword evidence="3" id="KW-0862">Zinc</keyword>
<keyword evidence="1" id="KW-0479">Metal-binding</keyword>
<dbReference type="GO" id="GO:0005634">
    <property type="term" value="C:nucleus"/>
    <property type="evidence" value="ECO:0007669"/>
    <property type="project" value="TreeGrafter"/>
</dbReference>
<dbReference type="RefSeq" id="XP_030630814.1">
    <property type="nucleotide sequence ID" value="XM_030774954.1"/>
</dbReference>
<feature type="domain" description="PWWP" evidence="5">
    <location>
        <begin position="114"/>
        <end position="180"/>
    </location>
</feature>
<dbReference type="PANTHER" id="PTHR15999">
    <property type="entry name" value="ZINC FINGER CW-TYPE PWWP DOMAIN PROTEIN 1"/>
    <property type="match status" value="1"/>
</dbReference>
<dbReference type="GeneID" id="115812475"/>
<evidence type="ECO:0000313" key="7">
    <source>
        <dbReference type="Proteomes" id="UP000504632"/>
    </source>
</evidence>